<accession>A0A9P4UDW1</accession>
<keyword evidence="3" id="KW-1185">Reference proteome</keyword>
<reference evidence="2" key="1">
    <citation type="journal article" date="2020" name="Stud. Mycol.">
        <title>101 Dothideomycetes genomes: a test case for predicting lifestyles and emergence of pathogens.</title>
        <authorList>
            <person name="Haridas S."/>
            <person name="Albert R."/>
            <person name="Binder M."/>
            <person name="Bloem J."/>
            <person name="Labutti K."/>
            <person name="Salamov A."/>
            <person name="Andreopoulos B."/>
            <person name="Baker S."/>
            <person name="Barry K."/>
            <person name="Bills G."/>
            <person name="Bluhm B."/>
            <person name="Cannon C."/>
            <person name="Castanera R."/>
            <person name="Culley D."/>
            <person name="Daum C."/>
            <person name="Ezra D."/>
            <person name="Gonzalez J."/>
            <person name="Henrissat B."/>
            <person name="Kuo A."/>
            <person name="Liang C."/>
            <person name="Lipzen A."/>
            <person name="Lutzoni F."/>
            <person name="Magnuson J."/>
            <person name="Mondo S."/>
            <person name="Nolan M."/>
            <person name="Ohm R."/>
            <person name="Pangilinan J."/>
            <person name="Park H.-J."/>
            <person name="Ramirez L."/>
            <person name="Alfaro M."/>
            <person name="Sun H."/>
            <person name="Tritt A."/>
            <person name="Yoshinaga Y."/>
            <person name="Zwiers L.-H."/>
            <person name="Turgeon B."/>
            <person name="Goodwin S."/>
            <person name="Spatafora J."/>
            <person name="Crous P."/>
            <person name="Grigoriev I."/>
        </authorList>
    </citation>
    <scope>NUCLEOTIDE SEQUENCE</scope>
    <source>
        <strain evidence="2">CBS 690.94</strain>
    </source>
</reference>
<evidence type="ECO:0000313" key="2">
    <source>
        <dbReference type="EMBL" id="KAF2446555.1"/>
    </source>
</evidence>
<dbReference type="AlphaFoldDB" id="A0A9P4UDW1"/>
<gene>
    <name evidence="2" type="ORF">P171DRAFT_483890</name>
</gene>
<feature type="region of interest" description="Disordered" evidence="1">
    <location>
        <begin position="278"/>
        <end position="320"/>
    </location>
</feature>
<feature type="compositionally biased region" description="Basic and acidic residues" evidence="1">
    <location>
        <begin position="153"/>
        <end position="168"/>
    </location>
</feature>
<feature type="compositionally biased region" description="Polar residues" evidence="1">
    <location>
        <begin position="283"/>
        <end position="302"/>
    </location>
</feature>
<dbReference type="EMBL" id="MU001498">
    <property type="protein sequence ID" value="KAF2446555.1"/>
    <property type="molecule type" value="Genomic_DNA"/>
</dbReference>
<feature type="compositionally biased region" description="Polar residues" evidence="1">
    <location>
        <begin position="184"/>
        <end position="197"/>
    </location>
</feature>
<proteinExistence type="predicted"/>
<dbReference type="Proteomes" id="UP000799764">
    <property type="component" value="Unassembled WGS sequence"/>
</dbReference>
<dbReference type="OrthoDB" id="10267792at2759"/>
<feature type="region of interest" description="Disordered" evidence="1">
    <location>
        <begin position="153"/>
        <end position="198"/>
    </location>
</feature>
<organism evidence="2 3">
    <name type="scientific">Karstenula rhodostoma CBS 690.94</name>
    <dbReference type="NCBI Taxonomy" id="1392251"/>
    <lineage>
        <taxon>Eukaryota</taxon>
        <taxon>Fungi</taxon>
        <taxon>Dikarya</taxon>
        <taxon>Ascomycota</taxon>
        <taxon>Pezizomycotina</taxon>
        <taxon>Dothideomycetes</taxon>
        <taxon>Pleosporomycetidae</taxon>
        <taxon>Pleosporales</taxon>
        <taxon>Massarineae</taxon>
        <taxon>Didymosphaeriaceae</taxon>
        <taxon>Karstenula</taxon>
    </lineage>
</organism>
<sequence>MSGIIASSMPAQRAVKAYYPATPGYGLIQGESPRVSNEYPDFDTFAIHLARHNAWCFFRHLIRIYHQALKKGLRDALGEYPRKSQFHILGIMGCHMERMCAAEVDFSSPDKLSAYKERITAARNELFYMPPDDLDRVRRLFCDLLRYRATDLKQNKTEPPMEREERVDSPMNDDAGMDIDTEVTPASPSPLSSQQNPDAALMDVDTEATPAAPSLPFSQPAPDASLDNDMNGIEFAEPESCSIAGTAGSSATDVAATRDDTAMQIDSTSTEVVEVAQEPTGVPGSSQNDAQVQGPVGSSAQVTEPAEVAQDANSRRIRMSPTDRLDEAYRRERQGGMPFTFNEREFLEDQVPNEDRTRLLQQIFSTLKQENDGWTNRHRSLGISDWRLERWAIKLEDEVAKEADENFPDPETWMPTELTDKVVYDRGARRIVAGMQDPLDFFKNTVRRLMRQITFVEDDKPVIFVKSPVERNLAPRPWALGGDATFHTGSKRKVDSAFDRRDIVRPERDIVRAKGE</sequence>
<evidence type="ECO:0000256" key="1">
    <source>
        <dbReference type="SAM" id="MobiDB-lite"/>
    </source>
</evidence>
<comment type="caution">
    <text evidence="2">The sequence shown here is derived from an EMBL/GenBank/DDBJ whole genome shotgun (WGS) entry which is preliminary data.</text>
</comment>
<evidence type="ECO:0000313" key="3">
    <source>
        <dbReference type="Proteomes" id="UP000799764"/>
    </source>
</evidence>
<protein>
    <submittedName>
        <fullName evidence="2">Uncharacterized protein</fullName>
    </submittedName>
</protein>
<name>A0A9P4UDW1_9PLEO</name>